<evidence type="ECO:0000259" key="7">
    <source>
        <dbReference type="Pfam" id="PF07910"/>
    </source>
</evidence>
<sequence length="579" mass="64147">DIRTLLLKGFDIIGALFVGGENYEKNARKAIEASRRLRKSIFNDEGDYNMIGAAADTITGDIRFFVSDSIPTKIVEASNVFYDENPERYLWENGCLLRCELGFKLPIYLPPNKTSDIKAAVSSAINSTASKLRDPCTAFLVEGRNTSSEEAPRSTVLCSKELDFNMYSPNQMHSASTMGSTPHALSCSYFLPRRHFTSSSTARENADAIKVSVLSNQSRNDGSVPVVEYFPALEPVRLMVIGLKLDVLCYASEDFPVAAAVSRLIVPGLLDQLNAMKMAIIPELLTQSPQLSPYHFLPPGLLIPVTTIYDLKYGETEEKQGQIRKSLHLRLGLPLDRPLLRIANALTFGTKEITINSFTDGTSLLQDVHTEIPSSGVSGGFTALIDGSYEYYHYLLDGFDDNGWGCAYRSLQTIISWYKLQMYTSINVPSHREIQQALVEIGDKEASFVGSPEWIGAIELSFVLEKLLGVTCKIISVRSGEELPEKCRELALHFKTQGTPIMIGGGVLAYTLLGVDYNMASGDCAFLILDPHYTGKDDLKKIISGGWCGWKKAVDNKGRSFFLKDKFYNLLLPQRPNMV</sequence>
<dbReference type="PANTHER" id="PTHR48153">
    <property type="entry name" value="UFM1-SPECIFIC PROTEASE 2"/>
    <property type="match status" value="1"/>
</dbReference>
<dbReference type="AlphaFoldDB" id="A0A199V4B7"/>
<evidence type="ECO:0000256" key="1">
    <source>
        <dbReference type="ARBA" id="ARBA00008552"/>
    </source>
</evidence>
<evidence type="ECO:0000256" key="5">
    <source>
        <dbReference type="ARBA" id="ARBA00022807"/>
    </source>
</evidence>
<feature type="domain" description="UFSP2 second" evidence="8">
    <location>
        <begin position="205"/>
        <end position="349"/>
    </location>
</feature>
<evidence type="ECO:0000256" key="6">
    <source>
        <dbReference type="ARBA" id="ARBA00067779"/>
    </source>
</evidence>
<protein>
    <recommendedName>
        <fullName evidence="6">Probable Ufm1-specific protease</fullName>
    </recommendedName>
</protein>
<comment type="caution">
    <text evidence="9">The sequence shown here is derived from an EMBL/GenBank/DDBJ whole genome shotgun (WGS) entry which is preliminary data.</text>
</comment>
<evidence type="ECO:0000259" key="8">
    <source>
        <dbReference type="Pfam" id="PF20908"/>
    </source>
</evidence>
<proteinExistence type="inferred from homology"/>
<keyword evidence="4" id="KW-0378">Hydrolase</keyword>
<gene>
    <name evidence="9" type="ORF">ACMD2_18156</name>
</gene>
<dbReference type="InterPro" id="IPR038765">
    <property type="entry name" value="Papain-like_cys_pep_sf"/>
</dbReference>
<dbReference type="EMBL" id="LSRQ01003344">
    <property type="protein sequence ID" value="OAY71700.1"/>
    <property type="molecule type" value="Genomic_DNA"/>
</dbReference>
<dbReference type="PANTHER" id="PTHR48153:SF2">
    <property type="entry name" value="UFM1-SPECIFIC PROTEASE 2"/>
    <property type="match status" value="1"/>
</dbReference>
<organism evidence="9 10">
    <name type="scientific">Ananas comosus</name>
    <name type="common">Pineapple</name>
    <name type="synonym">Ananas ananas</name>
    <dbReference type="NCBI Taxonomy" id="4615"/>
    <lineage>
        <taxon>Eukaryota</taxon>
        <taxon>Viridiplantae</taxon>
        <taxon>Streptophyta</taxon>
        <taxon>Embryophyta</taxon>
        <taxon>Tracheophyta</taxon>
        <taxon>Spermatophyta</taxon>
        <taxon>Magnoliopsida</taxon>
        <taxon>Liliopsida</taxon>
        <taxon>Poales</taxon>
        <taxon>Bromeliaceae</taxon>
        <taxon>Bromelioideae</taxon>
        <taxon>Ananas</taxon>
    </lineage>
</organism>
<evidence type="ECO:0000313" key="10">
    <source>
        <dbReference type="Proteomes" id="UP000092600"/>
    </source>
</evidence>
<dbReference type="GO" id="GO:0006508">
    <property type="term" value="P:proteolysis"/>
    <property type="evidence" value="ECO:0007669"/>
    <property type="project" value="UniProtKB-KW"/>
</dbReference>
<keyword evidence="2 9" id="KW-0645">Protease</keyword>
<dbReference type="InterPro" id="IPR012462">
    <property type="entry name" value="UFSP1/2_DUB_cat"/>
</dbReference>
<dbReference type="Proteomes" id="UP000092600">
    <property type="component" value="Unassembled WGS sequence"/>
</dbReference>
<dbReference type="SUPFAM" id="SSF54001">
    <property type="entry name" value="Cysteine proteinases"/>
    <property type="match status" value="1"/>
</dbReference>
<name>A0A199V4B7_ANACO</name>
<evidence type="ECO:0000256" key="2">
    <source>
        <dbReference type="ARBA" id="ARBA00022670"/>
    </source>
</evidence>
<dbReference type="Pfam" id="PF07910">
    <property type="entry name" value="Peptidase_C78"/>
    <property type="match status" value="1"/>
</dbReference>
<accession>A0A199V4B7</accession>
<evidence type="ECO:0000256" key="3">
    <source>
        <dbReference type="ARBA" id="ARBA00022786"/>
    </source>
</evidence>
<feature type="domain" description="UFSP1/2/DUB catalytic" evidence="7">
    <location>
        <begin position="383"/>
        <end position="571"/>
    </location>
</feature>
<dbReference type="STRING" id="4615.A0A199V4B7"/>
<evidence type="ECO:0000313" key="9">
    <source>
        <dbReference type="EMBL" id="OAY71700.1"/>
    </source>
</evidence>
<feature type="non-terminal residue" evidence="9">
    <location>
        <position position="1"/>
    </location>
</feature>
<keyword evidence="5" id="KW-0788">Thiol protease</keyword>
<reference evidence="9 10" key="1">
    <citation type="journal article" date="2016" name="DNA Res.">
        <title>The draft genome of MD-2 pineapple using hybrid error correction of long reads.</title>
        <authorList>
            <person name="Redwan R.M."/>
            <person name="Saidin A."/>
            <person name="Kumar S.V."/>
        </authorList>
    </citation>
    <scope>NUCLEOTIDE SEQUENCE [LARGE SCALE GENOMIC DNA]</scope>
    <source>
        <strain evidence="10">cv. MD2</strain>
        <tissue evidence="9">Leaf</tissue>
    </source>
</reference>
<dbReference type="Pfam" id="PF20908">
    <property type="entry name" value="UfSP2_N"/>
    <property type="match status" value="1"/>
</dbReference>
<dbReference type="InterPro" id="IPR049387">
    <property type="entry name" value="UFSP2-like_2nd"/>
</dbReference>
<comment type="similarity">
    <text evidence="1">Belongs to the peptidase C78 family.</text>
</comment>
<keyword evidence="3" id="KW-0833">Ubl conjugation pathway</keyword>
<dbReference type="GO" id="GO:0071567">
    <property type="term" value="F:deUFMylase activity"/>
    <property type="evidence" value="ECO:0007669"/>
    <property type="project" value="TreeGrafter"/>
</dbReference>
<dbReference type="Gene3D" id="3.90.70.130">
    <property type="match status" value="1"/>
</dbReference>
<evidence type="ECO:0000256" key="4">
    <source>
        <dbReference type="ARBA" id="ARBA00022801"/>
    </source>
</evidence>
<dbReference type="FunFam" id="3.90.70.130:FF:000001">
    <property type="entry name" value="Probable Ufm1-specific protease 2"/>
    <property type="match status" value="1"/>
</dbReference>